<evidence type="ECO:0000259" key="6">
    <source>
        <dbReference type="Pfam" id="PF07992"/>
    </source>
</evidence>
<reference evidence="7 8" key="1">
    <citation type="journal article" date="2022" name="Res Sq">
        <title>Evolution of multicellular longitudinally dividing oral cavity symbionts (Neisseriaceae).</title>
        <authorList>
            <person name="Nyongesa S."/>
            <person name="Weber P."/>
            <person name="Bernet E."/>
            <person name="Pullido F."/>
            <person name="Nieckarz M."/>
            <person name="Delaby M."/>
            <person name="Nieves C."/>
            <person name="Viehboeck T."/>
            <person name="Krause N."/>
            <person name="Rivera-Millot A."/>
            <person name="Nakamura A."/>
            <person name="Vischer N."/>
            <person name="VanNieuwenhze M."/>
            <person name="Brun Y."/>
            <person name="Cava F."/>
            <person name="Bulgheresi S."/>
            <person name="Veyrier F."/>
        </authorList>
    </citation>
    <scope>NUCLEOTIDE SEQUENCE [LARGE SCALE GENOMIC DNA]</scope>
    <source>
        <strain evidence="7 8">CCUG 63373m</strain>
    </source>
</reference>
<evidence type="ECO:0000256" key="5">
    <source>
        <dbReference type="ARBA" id="ARBA00023002"/>
    </source>
</evidence>
<evidence type="ECO:0000256" key="1">
    <source>
        <dbReference type="ARBA" id="ARBA00001974"/>
    </source>
</evidence>
<organism evidence="7 8">
    <name type="scientific">Uruburuella testudinis</name>
    <dbReference type="NCBI Taxonomy" id="1282863"/>
    <lineage>
        <taxon>Bacteria</taxon>
        <taxon>Pseudomonadati</taxon>
        <taxon>Pseudomonadota</taxon>
        <taxon>Betaproteobacteria</taxon>
        <taxon>Neisseriales</taxon>
        <taxon>Neisseriaceae</taxon>
        <taxon>Uruburuella</taxon>
    </lineage>
</organism>
<name>A0ABY4DV26_9NEIS</name>
<dbReference type="Proteomes" id="UP000829817">
    <property type="component" value="Chromosome"/>
</dbReference>
<evidence type="ECO:0000313" key="7">
    <source>
        <dbReference type="EMBL" id="UOO82318.1"/>
    </source>
</evidence>
<keyword evidence="5" id="KW-0560">Oxidoreductase</keyword>
<dbReference type="SUPFAM" id="SSF51905">
    <property type="entry name" value="FAD/NAD(P)-binding domain"/>
    <property type="match status" value="1"/>
</dbReference>
<dbReference type="RefSeq" id="WP_244785904.1">
    <property type="nucleotide sequence ID" value="NZ_CP091508.1"/>
</dbReference>
<evidence type="ECO:0000256" key="4">
    <source>
        <dbReference type="ARBA" id="ARBA00022827"/>
    </source>
</evidence>
<sequence length="426" mass="46129">MHYDTVIIGGGAGGLELASKLGRTLGRNVGPEKILLVDRSTFHIWKPTLHEVAAGTLNPQQEGLSYSILGRSNHFSFMVGELIKFDAAAKRLTLKEVHQANGDLIIPERQITFNRCVLAIGSGSNFFGTPGSEYAYVLENAQDAQAFHSHLLNLFARAAYSPAKQLNVAIVGAGATGVELSAEMMEAYHEIHSNSGSEQHFRINITLIEAAPRILAGLPEKVSVQAASALRQKQIRVMTATKVLAIHADKVETDQGEIAADVIVWAAGIKAADRNREYGLPVNRINQFEVNNRLETPAEGVYALGDCAACPWEGDKWVPARAQAAHQQADYLSEAFSAADKGKAFDKTFQYKDSGSLVSLGNNHGVGNLMGSLSGGNFFIEGLIAKYMYMSLHLMHHKAIIGYGKTALLALARVAQKRVSGRLKLH</sequence>
<gene>
    <name evidence="7" type="ORF">LVJ83_02245</name>
</gene>
<dbReference type="EMBL" id="CP091508">
    <property type="protein sequence ID" value="UOO82318.1"/>
    <property type="molecule type" value="Genomic_DNA"/>
</dbReference>
<keyword evidence="3" id="KW-0285">Flavoprotein</keyword>
<feature type="domain" description="FAD/NAD(P)-binding" evidence="6">
    <location>
        <begin position="3"/>
        <end position="329"/>
    </location>
</feature>
<keyword evidence="8" id="KW-1185">Reference proteome</keyword>
<evidence type="ECO:0000256" key="2">
    <source>
        <dbReference type="ARBA" id="ARBA00005272"/>
    </source>
</evidence>
<protein>
    <submittedName>
        <fullName evidence="7">FAD-dependent oxidoreductase</fullName>
    </submittedName>
</protein>
<proteinExistence type="inferred from homology"/>
<dbReference type="PANTHER" id="PTHR42913:SF3">
    <property type="entry name" value="64 KDA MITOCHONDRIAL NADH DEHYDROGENASE (EUROFUNG)"/>
    <property type="match status" value="1"/>
</dbReference>
<dbReference type="InterPro" id="IPR023753">
    <property type="entry name" value="FAD/NAD-binding_dom"/>
</dbReference>
<evidence type="ECO:0000313" key="8">
    <source>
        <dbReference type="Proteomes" id="UP000829817"/>
    </source>
</evidence>
<accession>A0ABY4DV26</accession>
<comment type="cofactor">
    <cofactor evidence="1">
        <name>FAD</name>
        <dbReference type="ChEBI" id="CHEBI:57692"/>
    </cofactor>
</comment>
<dbReference type="PANTHER" id="PTHR42913">
    <property type="entry name" value="APOPTOSIS-INDUCING FACTOR 1"/>
    <property type="match status" value="1"/>
</dbReference>
<dbReference type="PRINTS" id="PR00411">
    <property type="entry name" value="PNDRDTASEI"/>
</dbReference>
<evidence type="ECO:0000256" key="3">
    <source>
        <dbReference type="ARBA" id="ARBA00022630"/>
    </source>
</evidence>
<dbReference type="InterPro" id="IPR051169">
    <property type="entry name" value="NADH-Q_oxidoreductase"/>
</dbReference>
<dbReference type="InterPro" id="IPR036188">
    <property type="entry name" value="FAD/NAD-bd_sf"/>
</dbReference>
<keyword evidence="4" id="KW-0274">FAD</keyword>
<dbReference type="PRINTS" id="PR00368">
    <property type="entry name" value="FADPNR"/>
</dbReference>
<dbReference type="Pfam" id="PF07992">
    <property type="entry name" value="Pyr_redox_2"/>
    <property type="match status" value="1"/>
</dbReference>
<dbReference type="Gene3D" id="3.50.50.100">
    <property type="match status" value="1"/>
</dbReference>
<comment type="similarity">
    <text evidence="2">Belongs to the NADH dehydrogenase family.</text>
</comment>